<keyword evidence="2 4" id="KW-0238">DNA-binding</keyword>
<dbReference type="Pfam" id="PF16925">
    <property type="entry name" value="TetR_C_13"/>
    <property type="match status" value="1"/>
</dbReference>
<dbReference type="PANTHER" id="PTHR47506">
    <property type="entry name" value="TRANSCRIPTIONAL REGULATORY PROTEIN"/>
    <property type="match status" value="1"/>
</dbReference>
<gene>
    <name evidence="6" type="ORF">KO481_10440</name>
</gene>
<dbReference type="InterPro" id="IPR011075">
    <property type="entry name" value="TetR_C"/>
</dbReference>
<comment type="caution">
    <text evidence="6">The sequence shown here is derived from an EMBL/GenBank/DDBJ whole genome shotgun (WGS) entry which is preliminary data.</text>
</comment>
<keyword evidence="7" id="KW-1185">Reference proteome</keyword>
<dbReference type="SUPFAM" id="SSF46689">
    <property type="entry name" value="Homeodomain-like"/>
    <property type="match status" value="1"/>
</dbReference>
<evidence type="ECO:0000313" key="6">
    <source>
        <dbReference type="EMBL" id="MBU3061942.1"/>
    </source>
</evidence>
<organism evidence="6 7">
    <name type="scientific">Nocardia albiluteola</name>
    <dbReference type="NCBI Taxonomy" id="2842303"/>
    <lineage>
        <taxon>Bacteria</taxon>
        <taxon>Bacillati</taxon>
        <taxon>Actinomycetota</taxon>
        <taxon>Actinomycetes</taxon>
        <taxon>Mycobacteriales</taxon>
        <taxon>Nocardiaceae</taxon>
        <taxon>Nocardia</taxon>
    </lineage>
</organism>
<evidence type="ECO:0000256" key="4">
    <source>
        <dbReference type="PROSITE-ProRule" id="PRU00335"/>
    </source>
</evidence>
<evidence type="ECO:0000256" key="3">
    <source>
        <dbReference type="ARBA" id="ARBA00023163"/>
    </source>
</evidence>
<reference evidence="6 7" key="1">
    <citation type="submission" date="2021-06" db="EMBL/GenBank/DDBJ databases">
        <title>Actinomycetes sequencing.</title>
        <authorList>
            <person name="Shan Q."/>
        </authorList>
    </citation>
    <scope>NUCLEOTIDE SEQUENCE [LARGE SCALE GENOMIC DNA]</scope>
    <source>
        <strain evidence="6 7">NEAU-G5</strain>
    </source>
</reference>
<name>A0ABS6AV82_9NOCA</name>
<feature type="DNA-binding region" description="H-T-H motif" evidence="4">
    <location>
        <begin position="32"/>
        <end position="51"/>
    </location>
</feature>
<dbReference type="Pfam" id="PF00440">
    <property type="entry name" value="TetR_N"/>
    <property type="match status" value="1"/>
</dbReference>
<sequence length="203" mass="22293">MSKLTPKGLATRTRIVEAAAELIYEHGVHGVSNEDVRKAAGVSGSQLSHYFGDRESLVRAVIAWRADRIIDLHKIPQLGGLDSFASLRLWADSYIEREEVCRGGCSYGSLAGEILKTDPDTREEIDEGFQLWEDLFRRGLSAMRERGELRRTADPDQLADVLMAAFQGGMLLTQAANDVTPLRNALNGALAYVASFAARKKSA</sequence>
<keyword evidence="1" id="KW-0805">Transcription regulation</keyword>
<proteinExistence type="predicted"/>
<evidence type="ECO:0000256" key="2">
    <source>
        <dbReference type="ARBA" id="ARBA00023125"/>
    </source>
</evidence>
<accession>A0ABS6AV82</accession>
<dbReference type="Proteomes" id="UP000733379">
    <property type="component" value="Unassembled WGS sequence"/>
</dbReference>
<dbReference type="InterPro" id="IPR001647">
    <property type="entry name" value="HTH_TetR"/>
</dbReference>
<evidence type="ECO:0000259" key="5">
    <source>
        <dbReference type="PROSITE" id="PS50977"/>
    </source>
</evidence>
<evidence type="ECO:0000256" key="1">
    <source>
        <dbReference type="ARBA" id="ARBA00023015"/>
    </source>
</evidence>
<dbReference type="InterPro" id="IPR036271">
    <property type="entry name" value="Tet_transcr_reg_TetR-rel_C_sf"/>
</dbReference>
<keyword evidence="3" id="KW-0804">Transcription</keyword>
<dbReference type="EMBL" id="JAHKNI010000003">
    <property type="protein sequence ID" value="MBU3061942.1"/>
    <property type="molecule type" value="Genomic_DNA"/>
</dbReference>
<evidence type="ECO:0000313" key="7">
    <source>
        <dbReference type="Proteomes" id="UP000733379"/>
    </source>
</evidence>
<dbReference type="PRINTS" id="PR00455">
    <property type="entry name" value="HTHTETR"/>
</dbReference>
<dbReference type="InterPro" id="IPR009057">
    <property type="entry name" value="Homeodomain-like_sf"/>
</dbReference>
<dbReference type="PANTHER" id="PTHR47506:SF1">
    <property type="entry name" value="HTH-TYPE TRANSCRIPTIONAL REGULATOR YJDC"/>
    <property type="match status" value="1"/>
</dbReference>
<dbReference type="PROSITE" id="PS50977">
    <property type="entry name" value="HTH_TETR_2"/>
    <property type="match status" value="1"/>
</dbReference>
<dbReference type="SUPFAM" id="SSF48498">
    <property type="entry name" value="Tetracyclin repressor-like, C-terminal domain"/>
    <property type="match status" value="1"/>
</dbReference>
<feature type="domain" description="HTH tetR-type" evidence="5">
    <location>
        <begin position="9"/>
        <end position="69"/>
    </location>
</feature>
<dbReference type="Gene3D" id="1.10.357.10">
    <property type="entry name" value="Tetracycline Repressor, domain 2"/>
    <property type="match status" value="1"/>
</dbReference>
<protein>
    <submittedName>
        <fullName evidence="6">TetR/AcrR family transcriptional regulator</fullName>
    </submittedName>
</protein>